<protein>
    <recommendedName>
        <fullName evidence="4">RagB/SusD family nutrient uptake outer membrane protein</fullName>
    </recommendedName>
</protein>
<gene>
    <name evidence="2" type="ORF">KQP59_15855</name>
</gene>
<evidence type="ECO:0000313" key="3">
    <source>
        <dbReference type="Proteomes" id="UP001156216"/>
    </source>
</evidence>
<evidence type="ECO:0000313" key="2">
    <source>
        <dbReference type="EMBL" id="UYU69751.1"/>
    </source>
</evidence>
<feature type="chain" id="PRO_5041422776" description="RagB/SusD family nutrient uptake outer membrane protein" evidence="1">
    <location>
        <begin position="20"/>
        <end position="171"/>
    </location>
</feature>
<dbReference type="EMBL" id="CP083681">
    <property type="protein sequence ID" value="UYU69751.1"/>
    <property type="molecule type" value="Genomic_DNA"/>
</dbReference>
<keyword evidence="1" id="KW-0732">Signal</keyword>
<evidence type="ECO:0008006" key="4">
    <source>
        <dbReference type="Google" id="ProtNLM"/>
    </source>
</evidence>
<dbReference type="Gene3D" id="1.25.40.390">
    <property type="match status" value="1"/>
</dbReference>
<sequence length="171" mass="19440">MKKIIKYLFLLIGGSFILASCNDFLDREPLDSVTPDNLFFTENDLAAYAVKHYNFTTHEGFNAGIWKNDNATDNQAATDYDKKWIPGQWKVPEAYDNPASNDPWYFSAIREANYFLATVVPRFENEAHYLNPIAITHFRITASNPNDLSTSIIYQNPGWPIQANEGPIGIK</sequence>
<dbReference type="InterPro" id="IPR011990">
    <property type="entry name" value="TPR-like_helical_dom_sf"/>
</dbReference>
<proteinExistence type="predicted"/>
<feature type="signal peptide" evidence="1">
    <location>
        <begin position="1"/>
        <end position="19"/>
    </location>
</feature>
<accession>A0AA46U7N9</accession>
<organism evidence="2 3">
    <name type="scientific">Bacteroides thetaiotaomicron</name>
    <dbReference type="NCBI Taxonomy" id="818"/>
    <lineage>
        <taxon>Bacteria</taxon>
        <taxon>Pseudomonadati</taxon>
        <taxon>Bacteroidota</taxon>
        <taxon>Bacteroidia</taxon>
        <taxon>Bacteroidales</taxon>
        <taxon>Bacteroidaceae</taxon>
        <taxon>Bacteroides</taxon>
    </lineage>
</organism>
<dbReference type="SUPFAM" id="SSF48452">
    <property type="entry name" value="TPR-like"/>
    <property type="match status" value="1"/>
</dbReference>
<reference evidence="2" key="1">
    <citation type="submission" date="2021-06" db="EMBL/GenBank/DDBJ databases">
        <title>Interrogation of the integrated mobile genetic elements in gut-associated Bacteroides with a consensus prediction approach.</title>
        <authorList>
            <person name="Campbell D.E."/>
            <person name="Leigh J.R."/>
            <person name="Kim T."/>
            <person name="England W."/>
            <person name="Whitaker R.J."/>
            <person name="Degnan P.H."/>
        </authorList>
    </citation>
    <scope>NUCLEOTIDE SEQUENCE</scope>
    <source>
        <strain evidence="2">VPI-BTDOT2</strain>
    </source>
</reference>
<dbReference type="AlphaFoldDB" id="A0AA46U7N9"/>
<dbReference type="RefSeq" id="WP_229098116.1">
    <property type="nucleotide sequence ID" value="NZ_CP072242.1"/>
</dbReference>
<dbReference type="PROSITE" id="PS51257">
    <property type="entry name" value="PROKAR_LIPOPROTEIN"/>
    <property type="match status" value="1"/>
</dbReference>
<name>A0AA46U7N9_BACT4</name>
<dbReference type="Proteomes" id="UP001156216">
    <property type="component" value="Chromosome"/>
</dbReference>
<evidence type="ECO:0000256" key="1">
    <source>
        <dbReference type="SAM" id="SignalP"/>
    </source>
</evidence>